<reference evidence="3 4" key="1">
    <citation type="journal article" date="2010" name="Nat. Biotechnol.">
        <title>Genome sequence of the model mushroom Schizophyllum commune.</title>
        <authorList>
            <person name="Ohm R.A."/>
            <person name="de Jong J.F."/>
            <person name="Lugones L.G."/>
            <person name="Aerts A."/>
            <person name="Kothe E."/>
            <person name="Stajich J.E."/>
            <person name="de Vries R.P."/>
            <person name="Record E."/>
            <person name="Levasseur A."/>
            <person name="Baker S.E."/>
            <person name="Bartholomew K.A."/>
            <person name="Coutinho P.M."/>
            <person name="Erdmann S."/>
            <person name="Fowler T.J."/>
            <person name="Gathman A.C."/>
            <person name="Lombard V."/>
            <person name="Henrissat B."/>
            <person name="Knabe N."/>
            <person name="Kuees U."/>
            <person name="Lilly W.W."/>
            <person name="Lindquist E."/>
            <person name="Lucas S."/>
            <person name="Magnuson J.K."/>
            <person name="Piumi F."/>
            <person name="Raudaskoski M."/>
            <person name="Salamov A."/>
            <person name="Schmutz J."/>
            <person name="Schwarze F.W.M.R."/>
            <person name="vanKuyk P.A."/>
            <person name="Horton J.S."/>
            <person name="Grigoriev I.V."/>
            <person name="Woesten H.A.B."/>
        </authorList>
    </citation>
    <scope>NUCLEOTIDE SEQUENCE [LARGE SCALE GENOMIC DNA]</scope>
    <source>
        <strain evidence="4">H4-8 / FGSC 9210</strain>
    </source>
</reference>
<accession>D8PKM3</accession>
<feature type="chain" id="PRO_5003120038" evidence="2">
    <location>
        <begin position="22"/>
        <end position="389"/>
    </location>
</feature>
<dbReference type="AlphaFoldDB" id="D8PKM3"/>
<dbReference type="HOGENOM" id="CLU_059778_0_0_1"/>
<name>D8PKM3_SCHCM</name>
<evidence type="ECO:0000313" key="4">
    <source>
        <dbReference type="Proteomes" id="UP000007431"/>
    </source>
</evidence>
<feature type="compositionally biased region" description="Low complexity" evidence="1">
    <location>
        <begin position="182"/>
        <end position="193"/>
    </location>
</feature>
<feature type="signal peptide" evidence="2">
    <location>
        <begin position="1"/>
        <end position="21"/>
    </location>
</feature>
<dbReference type="Proteomes" id="UP000007431">
    <property type="component" value="Unassembled WGS sequence"/>
</dbReference>
<dbReference type="EMBL" id="GL377302">
    <property type="protein sequence ID" value="EFJ02659.1"/>
    <property type="molecule type" value="Genomic_DNA"/>
</dbReference>
<evidence type="ECO:0000256" key="1">
    <source>
        <dbReference type="SAM" id="MobiDB-lite"/>
    </source>
</evidence>
<gene>
    <name evidence="3" type="ORF">SCHCODRAFT_255704</name>
</gene>
<dbReference type="OrthoDB" id="3267335at2759"/>
<dbReference type="GeneID" id="9594853"/>
<organism evidence="4">
    <name type="scientific">Schizophyllum commune (strain H4-8 / FGSC 9210)</name>
    <name type="common">Split gill fungus</name>
    <dbReference type="NCBI Taxonomy" id="578458"/>
    <lineage>
        <taxon>Eukaryota</taxon>
        <taxon>Fungi</taxon>
        <taxon>Dikarya</taxon>
        <taxon>Basidiomycota</taxon>
        <taxon>Agaricomycotina</taxon>
        <taxon>Agaricomycetes</taxon>
        <taxon>Agaricomycetidae</taxon>
        <taxon>Agaricales</taxon>
        <taxon>Schizophyllaceae</taxon>
        <taxon>Schizophyllum</taxon>
    </lineage>
</organism>
<dbReference type="VEuPathDB" id="FungiDB:SCHCODRAFT_02489321"/>
<dbReference type="KEGG" id="scm:SCHCO_02489321"/>
<keyword evidence="2" id="KW-0732">Signal</keyword>
<proteinExistence type="predicted"/>
<protein>
    <submittedName>
        <fullName evidence="3">Uncharacterized protein</fullName>
    </submittedName>
</protein>
<dbReference type="OMA" id="YEGSHIN"/>
<evidence type="ECO:0000313" key="3">
    <source>
        <dbReference type="EMBL" id="EFJ02659.1"/>
    </source>
</evidence>
<dbReference type="InParanoid" id="D8PKM3"/>
<keyword evidence="4" id="KW-1185">Reference proteome</keyword>
<dbReference type="RefSeq" id="XP_003037561.1">
    <property type="nucleotide sequence ID" value="XM_003037515.1"/>
</dbReference>
<dbReference type="eggNOG" id="ENOG502S1JP">
    <property type="taxonomic scope" value="Eukaryota"/>
</dbReference>
<feature type="compositionally biased region" description="Basic and acidic residues" evidence="1">
    <location>
        <begin position="165"/>
        <end position="177"/>
    </location>
</feature>
<sequence length="389" mass="41758">MLLLRTLLGLLLLSLASPAAAFSQLVNGQSFTFGLSIIDAPFPNSPYTVGSQLPIAIEVRVPSMILSSSSAPHNPRILTSDIDLTPTRFDLLEIYMVSAETGMNYTVSSGPGLLENEDGSVRHLNWPIPTCTKGGNYNLTFYESSHVNDTAYFIITPIGVTINEGDKHSDSDDEKCKAMTNDLQPQPQDDAPLPQIPFLPDDPMPIETKVPDSTRAQPTPTIYTVTVVESGATITFPTVTETPMPVTVVVVQETTITTTQNGEPVTSTVTAMYTTTGMAGDGGDLEGFFPVNGALGDVRTWTGWSGSVVFVQGDASQALGDLDNLALLDLAPNEVIQHETVKDDSRTDALSGGPGEKSRILRNERDALCSIRTDDLRKLAMWRPAAGGR</sequence>
<evidence type="ECO:0000256" key="2">
    <source>
        <dbReference type="SAM" id="SignalP"/>
    </source>
</evidence>
<feature type="region of interest" description="Disordered" evidence="1">
    <location>
        <begin position="165"/>
        <end position="194"/>
    </location>
</feature>